<dbReference type="GO" id="GO:0000160">
    <property type="term" value="P:phosphorelay signal transduction system"/>
    <property type="evidence" value="ECO:0007669"/>
    <property type="project" value="UniProtKB-KW"/>
</dbReference>
<protein>
    <recommendedName>
        <fullName evidence="3">HPt domain-containing protein</fullName>
    </recommendedName>
</protein>
<evidence type="ECO:0000313" key="5">
    <source>
        <dbReference type="Proteomes" id="UP000236416"/>
    </source>
</evidence>
<dbReference type="Proteomes" id="UP000236416">
    <property type="component" value="Unassembled WGS sequence"/>
</dbReference>
<organism evidence="4 5">
    <name type="scientific">Chromobacterium sinusclupearum</name>
    <dbReference type="NCBI Taxonomy" id="2077146"/>
    <lineage>
        <taxon>Bacteria</taxon>
        <taxon>Pseudomonadati</taxon>
        <taxon>Pseudomonadota</taxon>
        <taxon>Betaproteobacteria</taxon>
        <taxon>Neisseriales</taxon>
        <taxon>Chromobacteriaceae</taxon>
        <taxon>Chromobacterium</taxon>
    </lineage>
</organism>
<dbReference type="EMBL" id="PPTF01000032">
    <property type="protein sequence ID" value="POA98881.1"/>
    <property type="molecule type" value="Genomic_DNA"/>
</dbReference>
<dbReference type="InterPro" id="IPR008207">
    <property type="entry name" value="Sig_transdc_His_kin_Hpt_dom"/>
</dbReference>
<dbReference type="Gene3D" id="1.20.120.160">
    <property type="entry name" value="HPT domain"/>
    <property type="match status" value="1"/>
</dbReference>
<dbReference type="PROSITE" id="PS50894">
    <property type="entry name" value="HPT"/>
    <property type="match status" value="1"/>
</dbReference>
<dbReference type="AlphaFoldDB" id="A0A2K4MP61"/>
<feature type="modified residue" description="Phosphohistidine" evidence="2">
    <location>
        <position position="60"/>
    </location>
</feature>
<dbReference type="GO" id="GO:0004672">
    <property type="term" value="F:protein kinase activity"/>
    <property type="evidence" value="ECO:0007669"/>
    <property type="project" value="UniProtKB-ARBA"/>
</dbReference>
<feature type="domain" description="HPt" evidence="3">
    <location>
        <begin position="13"/>
        <end position="116"/>
    </location>
</feature>
<comment type="caution">
    <text evidence="4">The sequence shown here is derived from an EMBL/GenBank/DDBJ whole genome shotgun (WGS) entry which is preliminary data.</text>
</comment>
<accession>A0A2K4MP61</accession>
<keyword evidence="1" id="KW-0902">Two-component regulatory system</keyword>
<keyword evidence="5" id="KW-1185">Reference proteome</keyword>
<dbReference type="SUPFAM" id="SSF47226">
    <property type="entry name" value="Histidine-containing phosphotransfer domain, HPT domain"/>
    <property type="match status" value="1"/>
</dbReference>
<evidence type="ECO:0000313" key="4">
    <source>
        <dbReference type="EMBL" id="POA98881.1"/>
    </source>
</evidence>
<evidence type="ECO:0000256" key="1">
    <source>
        <dbReference type="ARBA" id="ARBA00023012"/>
    </source>
</evidence>
<keyword evidence="2" id="KW-0597">Phosphoprotein</keyword>
<gene>
    <name evidence="4" type="ORF">C2134_09450</name>
</gene>
<name>A0A2K4MP61_9NEIS</name>
<evidence type="ECO:0000256" key="2">
    <source>
        <dbReference type="PROSITE-ProRule" id="PRU00110"/>
    </source>
</evidence>
<dbReference type="InterPro" id="IPR036641">
    <property type="entry name" value="HPT_dom_sf"/>
</dbReference>
<reference evidence="4 5" key="1">
    <citation type="submission" date="2018-01" db="EMBL/GenBank/DDBJ databases">
        <title>Genomic Sequence of Chromobacterium MWU13-2610 from wild cranberry bogs within the Cape Cod National Seashore.</title>
        <authorList>
            <person name="O'Hara-Hanley K."/>
            <person name="Soby S."/>
            <person name="Harrison A."/>
        </authorList>
    </citation>
    <scope>NUCLEOTIDE SEQUENCE [LARGE SCALE GENOMIC DNA]</scope>
    <source>
        <strain evidence="4 5">MWU13-2610</strain>
    </source>
</reference>
<dbReference type="Pfam" id="PF01627">
    <property type="entry name" value="Hpt"/>
    <property type="match status" value="1"/>
</dbReference>
<sequence>MRGERKDMDAAETQKRMQALLAQYQDRLLRQLDEMQALAAQLNGEAADQAVYAVLRERLHKLAGSGGTFGQPELGRRCLSLECLLDGWLAADAPPIDAGMRRQFLADLAALAGALA</sequence>
<proteinExistence type="predicted"/>
<evidence type="ECO:0000259" key="3">
    <source>
        <dbReference type="PROSITE" id="PS50894"/>
    </source>
</evidence>